<keyword evidence="2" id="KW-0479">Metal-binding</keyword>
<evidence type="ECO:0000256" key="1">
    <source>
        <dbReference type="ARBA" id="ARBA00006964"/>
    </source>
</evidence>
<organism evidence="8 9">
    <name type="scientific">Clathrospora elynae</name>
    <dbReference type="NCBI Taxonomy" id="706981"/>
    <lineage>
        <taxon>Eukaryota</taxon>
        <taxon>Fungi</taxon>
        <taxon>Dikarya</taxon>
        <taxon>Ascomycota</taxon>
        <taxon>Pezizomycotina</taxon>
        <taxon>Dothideomycetes</taxon>
        <taxon>Pleosporomycetidae</taxon>
        <taxon>Pleosporales</taxon>
        <taxon>Diademaceae</taxon>
        <taxon>Clathrospora</taxon>
    </lineage>
</organism>
<dbReference type="InterPro" id="IPR017907">
    <property type="entry name" value="Znf_RING_CS"/>
</dbReference>
<feature type="region of interest" description="Disordered" evidence="6">
    <location>
        <begin position="537"/>
        <end position="558"/>
    </location>
</feature>
<dbReference type="PROSITE" id="PS50089">
    <property type="entry name" value="ZF_RING_2"/>
    <property type="match status" value="1"/>
</dbReference>
<dbReference type="InterPro" id="IPR036069">
    <property type="entry name" value="DUF34/NIF3_sf"/>
</dbReference>
<dbReference type="InterPro" id="IPR002678">
    <property type="entry name" value="DUF34/NIF3"/>
</dbReference>
<dbReference type="EMBL" id="ML976012">
    <property type="protein sequence ID" value="KAF1945091.1"/>
    <property type="molecule type" value="Genomic_DNA"/>
</dbReference>
<proteinExistence type="inferred from homology"/>
<dbReference type="Pfam" id="PF01784">
    <property type="entry name" value="DUF34_NIF3"/>
    <property type="match status" value="1"/>
</dbReference>
<accession>A0A6A5SX80</accession>
<dbReference type="Proteomes" id="UP000800038">
    <property type="component" value="Unassembled WGS sequence"/>
</dbReference>
<evidence type="ECO:0000256" key="2">
    <source>
        <dbReference type="ARBA" id="ARBA00022723"/>
    </source>
</evidence>
<dbReference type="InterPro" id="IPR013083">
    <property type="entry name" value="Znf_RING/FYVE/PHD"/>
</dbReference>
<dbReference type="SUPFAM" id="SSF102705">
    <property type="entry name" value="NIF3 (NGG1p interacting factor 3)-like"/>
    <property type="match status" value="1"/>
</dbReference>
<feature type="domain" description="RING-type" evidence="7">
    <location>
        <begin position="369"/>
        <end position="414"/>
    </location>
</feature>
<dbReference type="SMART" id="SM00184">
    <property type="entry name" value="RING"/>
    <property type="match status" value="1"/>
</dbReference>
<comment type="similarity">
    <text evidence="1">Belongs to the GTP cyclohydrolase I type 2/NIF3 family.</text>
</comment>
<evidence type="ECO:0000313" key="9">
    <source>
        <dbReference type="Proteomes" id="UP000800038"/>
    </source>
</evidence>
<name>A0A6A5SX80_9PLEO</name>
<dbReference type="AlphaFoldDB" id="A0A6A5SX80"/>
<keyword evidence="9" id="KW-1185">Reference proteome</keyword>
<keyword evidence="3 5" id="KW-0863">Zinc-finger</keyword>
<dbReference type="SUPFAM" id="SSF57850">
    <property type="entry name" value="RING/U-box"/>
    <property type="match status" value="1"/>
</dbReference>
<dbReference type="OrthoDB" id="2592744at2759"/>
<protein>
    <recommendedName>
        <fullName evidence="7">RING-type domain-containing protein</fullName>
    </recommendedName>
</protein>
<dbReference type="Pfam" id="PF13445">
    <property type="entry name" value="zf-RING_UBOX"/>
    <property type="match status" value="1"/>
</dbReference>
<feature type="region of interest" description="Disordered" evidence="6">
    <location>
        <begin position="314"/>
        <end position="345"/>
    </location>
</feature>
<reference evidence="8" key="1">
    <citation type="journal article" date="2020" name="Stud. Mycol.">
        <title>101 Dothideomycetes genomes: a test case for predicting lifestyles and emergence of pathogens.</title>
        <authorList>
            <person name="Haridas S."/>
            <person name="Albert R."/>
            <person name="Binder M."/>
            <person name="Bloem J."/>
            <person name="Labutti K."/>
            <person name="Salamov A."/>
            <person name="Andreopoulos B."/>
            <person name="Baker S."/>
            <person name="Barry K."/>
            <person name="Bills G."/>
            <person name="Bluhm B."/>
            <person name="Cannon C."/>
            <person name="Castanera R."/>
            <person name="Culley D."/>
            <person name="Daum C."/>
            <person name="Ezra D."/>
            <person name="Gonzalez J."/>
            <person name="Henrissat B."/>
            <person name="Kuo A."/>
            <person name="Liang C."/>
            <person name="Lipzen A."/>
            <person name="Lutzoni F."/>
            <person name="Magnuson J."/>
            <person name="Mondo S."/>
            <person name="Nolan M."/>
            <person name="Ohm R."/>
            <person name="Pangilinan J."/>
            <person name="Park H.-J."/>
            <person name="Ramirez L."/>
            <person name="Alfaro M."/>
            <person name="Sun H."/>
            <person name="Tritt A."/>
            <person name="Yoshinaga Y."/>
            <person name="Zwiers L.-H."/>
            <person name="Turgeon B."/>
            <person name="Goodwin S."/>
            <person name="Spatafora J."/>
            <person name="Crous P."/>
            <person name="Grigoriev I."/>
        </authorList>
    </citation>
    <scope>NUCLEOTIDE SEQUENCE</scope>
    <source>
        <strain evidence="8">CBS 161.51</strain>
    </source>
</reference>
<dbReference type="InterPro" id="IPR001841">
    <property type="entry name" value="Znf_RING"/>
</dbReference>
<gene>
    <name evidence="8" type="ORF">EJ02DRAFT_509786</name>
</gene>
<dbReference type="Gene3D" id="3.40.1390.30">
    <property type="entry name" value="NIF3 (NGG1p interacting factor 3)-like"/>
    <property type="match status" value="1"/>
</dbReference>
<dbReference type="Gene3D" id="3.30.40.10">
    <property type="entry name" value="Zinc/RING finger domain, C3HC4 (zinc finger)"/>
    <property type="match status" value="1"/>
</dbReference>
<evidence type="ECO:0000256" key="3">
    <source>
        <dbReference type="ARBA" id="ARBA00022771"/>
    </source>
</evidence>
<dbReference type="GO" id="GO:0008270">
    <property type="term" value="F:zinc ion binding"/>
    <property type="evidence" value="ECO:0007669"/>
    <property type="project" value="UniProtKB-KW"/>
</dbReference>
<dbReference type="PROSITE" id="PS00518">
    <property type="entry name" value="ZF_RING_1"/>
    <property type="match status" value="1"/>
</dbReference>
<evidence type="ECO:0000256" key="4">
    <source>
        <dbReference type="ARBA" id="ARBA00022833"/>
    </source>
</evidence>
<evidence type="ECO:0000313" key="8">
    <source>
        <dbReference type="EMBL" id="KAF1945091.1"/>
    </source>
</evidence>
<dbReference type="InterPro" id="IPR027370">
    <property type="entry name" value="Znf-RING_euk"/>
</dbReference>
<keyword evidence="4" id="KW-0862">Zinc</keyword>
<evidence type="ECO:0000259" key="7">
    <source>
        <dbReference type="PROSITE" id="PS50089"/>
    </source>
</evidence>
<evidence type="ECO:0000256" key="5">
    <source>
        <dbReference type="PROSITE-ProRule" id="PRU00175"/>
    </source>
</evidence>
<sequence>MNKLLKSFIIMSRTKKATHAAVTRSLETLLPLKENDVQRLYHLPRNPRYDAETAAVEQIVLSVTPTPGVYSLIGYPLDKTTIGSTAPSPQIHARPPWTLCFLHRPFTLDRRSVRKGALVLSSHTSFDELLTVGWNTALAGRLGITVGESLCVQGYKGDTERRIGIIGQVSILRATLEDRIQEEFGASELAHEGLSSEIRVIAIMNAFNEQVVHRVLEMAQQRGWVGPDEGGRHVLYLTGQPRIGGMEAARAAGVSVACVGHRQAEDWGIRYMAEELRRAFPGAHVEEVLEEEIPVTIMHALSLFQSPRVAPNLPTPGRALGSAKRKVSSSEQPLPTAPPPKRKAGAIPCPHSMTIVRSTRQFAADKESCPICLEDYFSTPDDRDKVAPVNMACLHVFCRECIETHLSSSMRCPLPWCDAQLPLQPHKCELCAAWEKDHAAAGSLVVTVRANEMFGTIKDALARLSQGDDFYVLSKTAKDRLLAHVHTTLKRYEWHFHSGIDLAELLDPFLLAINAEDTLEHYGPELSAPVPAKYVSHFPPREHDPNDYGPGEEPWIAA</sequence>
<evidence type="ECO:0000256" key="6">
    <source>
        <dbReference type="SAM" id="MobiDB-lite"/>
    </source>
</evidence>